<accession>A0ABQ9JNF7</accession>
<sequence length="125" mass="14473">MDPPRMIYNLKDLVESQLRAGIEDILIDRNYFVQTTDPYAIALYKTKIQGPSNDSGFYAPSEGLDFVKQGGFAFHIETSTAYPIIEETFSNELICDLEEVQMYSTQPMYTNLQKNSPFKEMMNYW</sequence>
<protein>
    <submittedName>
        <fullName evidence="1">Uncharacterized protein</fullName>
    </submittedName>
</protein>
<gene>
    <name evidence="1" type="ORF">NQ317_002998</name>
</gene>
<organism evidence="1 2">
    <name type="scientific">Molorchus minor</name>
    <dbReference type="NCBI Taxonomy" id="1323400"/>
    <lineage>
        <taxon>Eukaryota</taxon>
        <taxon>Metazoa</taxon>
        <taxon>Ecdysozoa</taxon>
        <taxon>Arthropoda</taxon>
        <taxon>Hexapoda</taxon>
        <taxon>Insecta</taxon>
        <taxon>Pterygota</taxon>
        <taxon>Neoptera</taxon>
        <taxon>Endopterygota</taxon>
        <taxon>Coleoptera</taxon>
        <taxon>Polyphaga</taxon>
        <taxon>Cucujiformia</taxon>
        <taxon>Chrysomeloidea</taxon>
        <taxon>Cerambycidae</taxon>
        <taxon>Lamiinae</taxon>
        <taxon>Monochamini</taxon>
        <taxon>Molorchus</taxon>
    </lineage>
</organism>
<dbReference type="EMBL" id="JAPWTJ010000389">
    <property type="protein sequence ID" value="KAJ8978937.1"/>
    <property type="molecule type" value="Genomic_DNA"/>
</dbReference>
<reference evidence="1" key="1">
    <citation type="journal article" date="2023" name="Insect Mol. Biol.">
        <title>Genome sequencing provides insights into the evolution of gene families encoding plant cell wall-degrading enzymes in longhorned beetles.</title>
        <authorList>
            <person name="Shin N.R."/>
            <person name="Okamura Y."/>
            <person name="Kirsch R."/>
            <person name="Pauchet Y."/>
        </authorList>
    </citation>
    <scope>NUCLEOTIDE SEQUENCE</scope>
    <source>
        <strain evidence="1">MMC_N1</strain>
    </source>
</reference>
<evidence type="ECO:0000313" key="2">
    <source>
        <dbReference type="Proteomes" id="UP001162164"/>
    </source>
</evidence>
<dbReference type="SUPFAM" id="SSF53850">
    <property type="entry name" value="Periplasmic binding protein-like II"/>
    <property type="match status" value="1"/>
</dbReference>
<name>A0ABQ9JNF7_9CUCU</name>
<evidence type="ECO:0000313" key="1">
    <source>
        <dbReference type="EMBL" id="KAJ8978937.1"/>
    </source>
</evidence>
<proteinExistence type="predicted"/>
<dbReference type="Proteomes" id="UP001162164">
    <property type="component" value="Unassembled WGS sequence"/>
</dbReference>
<comment type="caution">
    <text evidence="1">The sequence shown here is derived from an EMBL/GenBank/DDBJ whole genome shotgun (WGS) entry which is preliminary data.</text>
</comment>
<keyword evidence="2" id="KW-1185">Reference proteome</keyword>